<dbReference type="EMBL" id="CAJNOR010000320">
    <property type="protein sequence ID" value="CAF0879127.1"/>
    <property type="molecule type" value="Genomic_DNA"/>
</dbReference>
<feature type="region of interest" description="Disordered" evidence="1">
    <location>
        <begin position="147"/>
        <end position="184"/>
    </location>
</feature>
<protein>
    <submittedName>
        <fullName evidence="2">Uncharacterized protein</fullName>
    </submittedName>
</protein>
<feature type="region of interest" description="Disordered" evidence="1">
    <location>
        <begin position="34"/>
        <end position="127"/>
    </location>
</feature>
<name>A0A813Y396_ADIRI</name>
<proteinExistence type="predicted"/>
<keyword evidence="3" id="KW-1185">Reference proteome</keyword>
<feature type="compositionally biased region" description="Basic and acidic residues" evidence="1">
    <location>
        <begin position="442"/>
        <end position="452"/>
    </location>
</feature>
<feature type="region of interest" description="Disordered" evidence="1">
    <location>
        <begin position="435"/>
        <end position="470"/>
    </location>
</feature>
<dbReference type="Gene3D" id="3.90.190.10">
    <property type="entry name" value="Protein tyrosine phosphatase superfamily"/>
    <property type="match status" value="1"/>
</dbReference>
<dbReference type="InterPro" id="IPR029021">
    <property type="entry name" value="Prot-tyrosine_phosphatase-like"/>
</dbReference>
<evidence type="ECO:0000313" key="2">
    <source>
        <dbReference type="EMBL" id="CAF0879127.1"/>
    </source>
</evidence>
<comment type="caution">
    <text evidence="2">The sequence shown here is derived from an EMBL/GenBank/DDBJ whole genome shotgun (WGS) entry which is preliminary data.</text>
</comment>
<feature type="compositionally biased region" description="Polar residues" evidence="1">
    <location>
        <begin position="453"/>
        <end position="463"/>
    </location>
</feature>
<organism evidence="2 3">
    <name type="scientific">Adineta ricciae</name>
    <name type="common">Rotifer</name>
    <dbReference type="NCBI Taxonomy" id="249248"/>
    <lineage>
        <taxon>Eukaryota</taxon>
        <taxon>Metazoa</taxon>
        <taxon>Spiralia</taxon>
        <taxon>Gnathifera</taxon>
        <taxon>Rotifera</taxon>
        <taxon>Eurotatoria</taxon>
        <taxon>Bdelloidea</taxon>
        <taxon>Adinetida</taxon>
        <taxon>Adinetidae</taxon>
        <taxon>Adineta</taxon>
    </lineage>
</organism>
<dbReference type="Proteomes" id="UP000663828">
    <property type="component" value="Unassembled WGS sequence"/>
</dbReference>
<feature type="compositionally biased region" description="Polar residues" evidence="1">
    <location>
        <begin position="34"/>
        <end position="45"/>
    </location>
</feature>
<sequence>MTHSVIRRSPSTTSSTVADPSTVTVCIESASRSDLNVQDVLTSSPSDDDDDEDEFKSKGRKQMLTDRFNYRSSSTASRRRTPALGNHHHHNHRKNSFQHTLSGRFSTDSNARRASTGRPTTAGSLPSKSTVYENEWVIDSSETVVSPSLRTNPSYSTVTSTAANSKSSSSPKQQTVSSTFTPQQAPSVFTTTSEFLGTDFRSQLRRDKQRRSQSLVRQALIVSDPSSPTIPLVFLTDDVLLGSIRALQNERQLCKLSIDYIIDASNMRPDELARKANAGARLPCQCGHTHSRCTLTLEFNQPYITSSSSVTSADSNIVSNSKIRELSRTHLGQLFDAVNRFILKAQQEDKRVLIYGFELTPNSPLAVIAIQYLMLINDQITLTEAIHTVHRLFPVIPKRHQQFPTMDKRFQDYLKQLERKTFSKNIIVYRISGDGNSSSSGNEHRHSLKDHSSGSPEITVNNETSITSCTTTPTPIINDYTNQTRQLFRTRSAWDS</sequence>
<reference evidence="2" key="1">
    <citation type="submission" date="2021-02" db="EMBL/GenBank/DDBJ databases">
        <authorList>
            <person name="Nowell W R."/>
        </authorList>
    </citation>
    <scope>NUCLEOTIDE SEQUENCE</scope>
</reference>
<evidence type="ECO:0000313" key="3">
    <source>
        <dbReference type="Proteomes" id="UP000663828"/>
    </source>
</evidence>
<accession>A0A813Y396</accession>
<evidence type="ECO:0000256" key="1">
    <source>
        <dbReference type="SAM" id="MobiDB-lite"/>
    </source>
</evidence>
<feature type="compositionally biased region" description="Basic residues" evidence="1">
    <location>
        <begin position="77"/>
        <end position="96"/>
    </location>
</feature>
<dbReference type="SUPFAM" id="SSF52799">
    <property type="entry name" value="(Phosphotyrosine protein) phosphatases II"/>
    <property type="match status" value="1"/>
</dbReference>
<dbReference type="AlphaFoldDB" id="A0A813Y396"/>
<feature type="compositionally biased region" description="Polar residues" evidence="1">
    <location>
        <begin position="97"/>
        <end position="127"/>
    </location>
</feature>
<feature type="compositionally biased region" description="Low complexity" evidence="1">
    <location>
        <begin position="156"/>
        <end position="179"/>
    </location>
</feature>
<gene>
    <name evidence="2" type="ORF">XAT740_LOCUS6905</name>
</gene>